<dbReference type="SUPFAM" id="SSF48179">
    <property type="entry name" value="6-phosphogluconate dehydrogenase C-terminal domain-like"/>
    <property type="match status" value="1"/>
</dbReference>
<dbReference type="PIRSF" id="PIRSF500134">
    <property type="entry name" value="UDPglc_DH_bac"/>
    <property type="match status" value="1"/>
</dbReference>
<dbReference type="InterPro" id="IPR036220">
    <property type="entry name" value="UDP-Glc/GDP-Man_DH_C_sf"/>
</dbReference>
<protein>
    <recommendedName>
        <fullName evidence="3 7">UDP-glucose 6-dehydrogenase</fullName>
        <ecNumber evidence="3 7">1.1.1.22</ecNumber>
    </recommendedName>
</protein>
<comment type="pathway">
    <text evidence="1">Nucleotide-sugar biosynthesis; UDP-alpha-D-glucuronate biosynthesis; UDP-alpha-D-glucuronate from UDP-alpha-D-glucose: step 1/1.</text>
</comment>
<dbReference type="InterPro" id="IPR001732">
    <property type="entry name" value="UDP-Glc/GDP-Man_DH_N"/>
</dbReference>
<dbReference type="InterPro" id="IPR028357">
    <property type="entry name" value="UDPglc_DH_bac"/>
</dbReference>
<dbReference type="Pfam" id="PF03720">
    <property type="entry name" value="UDPG_MGDP_dh_C"/>
    <property type="match status" value="1"/>
</dbReference>
<feature type="binding site" evidence="10">
    <location>
        <position position="150"/>
    </location>
    <ligand>
        <name>NAD(+)</name>
        <dbReference type="ChEBI" id="CHEBI:57540"/>
    </ligand>
</feature>
<evidence type="ECO:0000256" key="10">
    <source>
        <dbReference type="PIRSR" id="PIRSR500134-3"/>
    </source>
</evidence>
<dbReference type="EC" id="1.1.1.22" evidence="3 7"/>
<feature type="binding site" evidence="9">
    <location>
        <position position="259"/>
    </location>
    <ligand>
        <name>substrate</name>
    </ligand>
</feature>
<dbReference type="EMBL" id="CP064760">
    <property type="protein sequence ID" value="QPE04996.1"/>
    <property type="molecule type" value="Genomic_DNA"/>
</dbReference>
<dbReference type="GO" id="GO:0000271">
    <property type="term" value="P:polysaccharide biosynthetic process"/>
    <property type="evidence" value="ECO:0007669"/>
    <property type="project" value="InterPro"/>
</dbReference>
<dbReference type="Proteomes" id="UP000594480">
    <property type="component" value="Chromosome"/>
</dbReference>
<organism evidence="12 13">
    <name type="scientific">Microbacterium schleiferi</name>
    <dbReference type="NCBI Taxonomy" id="69362"/>
    <lineage>
        <taxon>Bacteria</taxon>
        <taxon>Bacillati</taxon>
        <taxon>Actinomycetota</taxon>
        <taxon>Actinomycetes</taxon>
        <taxon>Micrococcales</taxon>
        <taxon>Microbacteriaceae</taxon>
        <taxon>Microbacterium</taxon>
    </lineage>
</organism>
<dbReference type="KEGG" id="msf:IT882_02410"/>
<evidence type="ECO:0000256" key="2">
    <source>
        <dbReference type="ARBA" id="ARBA00006601"/>
    </source>
</evidence>
<dbReference type="GO" id="GO:0006065">
    <property type="term" value="P:UDP-glucuronate biosynthetic process"/>
    <property type="evidence" value="ECO:0007669"/>
    <property type="project" value="UniProtKB-UniPathway"/>
</dbReference>
<keyword evidence="5 7" id="KW-0520">NAD</keyword>
<dbReference type="PIRSF" id="PIRSF000124">
    <property type="entry name" value="UDPglc_GDPman_dh"/>
    <property type="match status" value="1"/>
</dbReference>
<dbReference type="UniPathway" id="UPA00038">
    <property type="reaction ID" value="UER00491"/>
</dbReference>
<dbReference type="PANTHER" id="PTHR43750:SF3">
    <property type="entry name" value="UDP-GLUCOSE 6-DEHYDROGENASE TUAD"/>
    <property type="match status" value="1"/>
</dbReference>
<evidence type="ECO:0000256" key="1">
    <source>
        <dbReference type="ARBA" id="ARBA00004701"/>
    </source>
</evidence>
<gene>
    <name evidence="12" type="ORF">IT882_02410</name>
</gene>
<sequence length="436" mass="46249">MRLSVIGCGYLGAVHAAAMASIGHEVVGIDVDQRKIDALSKGEAPFFEPGLPEILAEGVASGRLRFTTDMAEAKGAKVHFIGVGTPQQRDGYGADLTYVNAAVDALVPYLSAGDIVAGKSTVPVGTAAELTPRVEAAGATLVWNPEFLREGWAVQDTIDPDRLVVGVPSTDEGAAAVDILKEVYAPPVAKGTPFIVTDLATAELVKVSANAFLATKISFINAMAEIAEVVGADVTQLADAIGHDDRIGRKFLGAGIGFGGGCLPKDIRAFSARAEELGRGESIAFLRQIDEINMRRRDRAVQLVVDGLGGSVFKKNVTVLGAAFKPHSDDIRDSPALDVAVRLHGLGAWVTVTDPEAIANAQAKHPQLNYVADRDEALRSSDAVVVVTEWDEYRRQMPPEHVSTLTEGRVIIDGRNCLDAAAWRAAGWTYYGMGRP</sequence>
<dbReference type="InterPro" id="IPR036291">
    <property type="entry name" value="NAD(P)-bd_dom_sf"/>
</dbReference>
<dbReference type="GO" id="GO:0051287">
    <property type="term" value="F:NAD binding"/>
    <property type="evidence" value="ECO:0007669"/>
    <property type="project" value="InterPro"/>
</dbReference>
<feature type="domain" description="UDP-glucose/GDP-mannose dehydrogenase C-terminal" evidence="11">
    <location>
        <begin position="318"/>
        <end position="420"/>
    </location>
</feature>
<accession>A0A7S8RHD1</accession>
<keyword evidence="4 7" id="KW-0560">Oxidoreductase</keyword>
<dbReference type="Gene3D" id="1.20.5.100">
    <property type="entry name" value="Cytochrome c1, transmembrane anchor, C-terminal"/>
    <property type="match status" value="1"/>
</dbReference>
<feature type="binding site" evidence="10">
    <location>
        <position position="332"/>
    </location>
    <ligand>
        <name>NAD(+)</name>
        <dbReference type="ChEBI" id="CHEBI:57540"/>
    </ligand>
</feature>
<evidence type="ECO:0000256" key="9">
    <source>
        <dbReference type="PIRSR" id="PIRSR500134-2"/>
    </source>
</evidence>
<dbReference type="InterPro" id="IPR017476">
    <property type="entry name" value="UDP-Glc/GDP-Man"/>
</dbReference>
<comment type="similarity">
    <text evidence="2 7">Belongs to the UDP-glucose/GDP-mannose dehydrogenase family.</text>
</comment>
<feature type="active site" description="Nucleophile" evidence="8">
    <location>
        <position position="262"/>
    </location>
</feature>
<evidence type="ECO:0000259" key="11">
    <source>
        <dbReference type="SMART" id="SM00984"/>
    </source>
</evidence>
<evidence type="ECO:0000256" key="8">
    <source>
        <dbReference type="PIRSR" id="PIRSR500134-1"/>
    </source>
</evidence>
<proteinExistence type="inferred from homology"/>
<dbReference type="Pfam" id="PF03721">
    <property type="entry name" value="UDPG_MGDP_dh_N"/>
    <property type="match status" value="1"/>
</dbReference>
<dbReference type="GO" id="GO:0003979">
    <property type="term" value="F:UDP-glucose 6-dehydrogenase activity"/>
    <property type="evidence" value="ECO:0007669"/>
    <property type="project" value="UniProtKB-EC"/>
</dbReference>
<dbReference type="SUPFAM" id="SSF52413">
    <property type="entry name" value="UDP-glucose/GDP-mannose dehydrogenase C-terminal domain"/>
    <property type="match status" value="1"/>
</dbReference>
<feature type="binding site" evidence="9">
    <location>
        <begin position="251"/>
        <end position="255"/>
    </location>
    <ligand>
        <name>substrate</name>
    </ligand>
</feature>
<keyword evidence="13" id="KW-1185">Reference proteome</keyword>
<feature type="binding site" evidence="10">
    <location>
        <position position="35"/>
    </location>
    <ligand>
        <name>NAD(+)</name>
        <dbReference type="ChEBI" id="CHEBI:57540"/>
    </ligand>
</feature>
<dbReference type="InterPro" id="IPR014026">
    <property type="entry name" value="UDP-Glc/GDP-Man_DH_dimer"/>
</dbReference>
<dbReference type="Pfam" id="PF00984">
    <property type="entry name" value="UDPG_MGDP_dh"/>
    <property type="match status" value="1"/>
</dbReference>
<dbReference type="PANTHER" id="PTHR43750">
    <property type="entry name" value="UDP-GLUCOSE 6-DEHYDROGENASE TUAD"/>
    <property type="match status" value="1"/>
</dbReference>
<feature type="binding site" evidence="10">
    <location>
        <position position="121"/>
    </location>
    <ligand>
        <name>NAD(+)</name>
        <dbReference type="ChEBI" id="CHEBI:57540"/>
    </ligand>
</feature>
<feature type="binding site" evidence="9">
    <location>
        <begin position="147"/>
        <end position="150"/>
    </location>
    <ligand>
        <name>substrate</name>
    </ligand>
</feature>
<evidence type="ECO:0000256" key="6">
    <source>
        <dbReference type="ARBA" id="ARBA00047473"/>
    </source>
</evidence>
<evidence type="ECO:0000256" key="4">
    <source>
        <dbReference type="ARBA" id="ARBA00023002"/>
    </source>
</evidence>
<feature type="binding site" evidence="10">
    <location>
        <position position="30"/>
    </location>
    <ligand>
        <name>NAD(+)</name>
        <dbReference type="ChEBI" id="CHEBI:57540"/>
    </ligand>
</feature>
<dbReference type="SUPFAM" id="SSF51735">
    <property type="entry name" value="NAD(P)-binding Rossmann-fold domains"/>
    <property type="match status" value="1"/>
</dbReference>
<dbReference type="RefSeq" id="WP_195693017.1">
    <property type="nucleotide sequence ID" value="NZ_CP064760.1"/>
</dbReference>
<evidence type="ECO:0000256" key="7">
    <source>
        <dbReference type="PIRNR" id="PIRNR000124"/>
    </source>
</evidence>
<feature type="binding site" evidence="9">
    <location>
        <position position="206"/>
    </location>
    <ligand>
        <name>substrate</name>
    </ligand>
</feature>
<name>A0A7S8RHD1_9MICO</name>
<evidence type="ECO:0000313" key="12">
    <source>
        <dbReference type="EMBL" id="QPE04996.1"/>
    </source>
</evidence>
<feature type="binding site" evidence="9">
    <location>
        <position position="325"/>
    </location>
    <ligand>
        <name>substrate</name>
    </ligand>
</feature>
<comment type="catalytic activity">
    <reaction evidence="6 7">
        <text>UDP-alpha-D-glucose + 2 NAD(+) + H2O = UDP-alpha-D-glucuronate + 2 NADH + 3 H(+)</text>
        <dbReference type="Rhea" id="RHEA:23596"/>
        <dbReference type="ChEBI" id="CHEBI:15377"/>
        <dbReference type="ChEBI" id="CHEBI:15378"/>
        <dbReference type="ChEBI" id="CHEBI:57540"/>
        <dbReference type="ChEBI" id="CHEBI:57945"/>
        <dbReference type="ChEBI" id="CHEBI:58052"/>
        <dbReference type="ChEBI" id="CHEBI:58885"/>
        <dbReference type="EC" id="1.1.1.22"/>
    </reaction>
</comment>
<reference evidence="12 13" key="1">
    <citation type="submission" date="2020-11" db="EMBL/GenBank/DDBJ databases">
        <title>Amino acid is mineralized and recycled by bacteria in oceanic microbiome.</title>
        <authorList>
            <person name="Zheng L.Y."/>
        </authorList>
    </citation>
    <scope>NUCLEOTIDE SEQUENCE [LARGE SCALE GENOMIC DNA]</scope>
    <source>
        <strain evidence="12 13">A32-1</strain>
    </source>
</reference>
<dbReference type="Gene3D" id="3.40.50.720">
    <property type="entry name" value="NAD(P)-binding Rossmann-like Domain"/>
    <property type="match status" value="2"/>
</dbReference>
<dbReference type="NCBIfam" id="TIGR03026">
    <property type="entry name" value="NDP-sugDHase"/>
    <property type="match status" value="1"/>
</dbReference>
<feature type="binding site" evidence="10">
    <location>
        <position position="265"/>
    </location>
    <ligand>
        <name>NAD(+)</name>
        <dbReference type="ChEBI" id="CHEBI:57540"/>
    </ligand>
</feature>
<dbReference type="AlphaFoldDB" id="A0A7S8RHD1"/>
<dbReference type="InterPro" id="IPR008927">
    <property type="entry name" value="6-PGluconate_DH-like_C_sf"/>
</dbReference>
<evidence type="ECO:0000313" key="13">
    <source>
        <dbReference type="Proteomes" id="UP000594480"/>
    </source>
</evidence>
<evidence type="ECO:0000256" key="5">
    <source>
        <dbReference type="ARBA" id="ARBA00023027"/>
    </source>
</evidence>
<feature type="binding site" evidence="10">
    <location>
        <position position="85"/>
    </location>
    <ligand>
        <name>NAD(+)</name>
        <dbReference type="ChEBI" id="CHEBI:57540"/>
    </ligand>
</feature>
<evidence type="ECO:0000256" key="3">
    <source>
        <dbReference type="ARBA" id="ARBA00012954"/>
    </source>
</evidence>
<dbReference type="SMART" id="SM00984">
    <property type="entry name" value="UDPG_MGDP_dh_C"/>
    <property type="match status" value="1"/>
</dbReference>
<dbReference type="InterPro" id="IPR014027">
    <property type="entry name" value="UDP-Glc/GDP-Man_DH_C"/>
</dbReference>